<dbReference type="AlphaFoldDB" id="A0ABD1Z3I8"/>
<comment type="caution">
    <text evidence="1">The sequence shown here is derived from an EMBL/GenBank/DDBJ whole genome shotgun (WGS) entry which is preliminary data.</text>
</comment>
<gene>
    <name evidence="1" type="ORF">R1flu_009650</name>
</gene>
<sequence>MLNKETGNSFSTKGKPTKCSTLRANAKHYYRPKPPMVQPLAKCVSGGRDYSNWFLRGIPDGTSEWIPCQAFSRCSGYVADPKRSHVRPFPNPKAINATRSVGKFKGDGVTKPDHQLKNFEAVM</sequence>
<organism evidence="1 2">
    <name type="scientific">Riccia fluitans</name>
    <dbReference type="NCBI Taxonomy" id="41844"/>
    <lineage>
        <taxon>Eukaryota</taxon>
        <taxon>Viridiplantae</taxon>
        <taxon>Streptophyta</taxon>
        <taxon>Embryophyta</taxon>
        <taxon>Marchantiophyta</taxon>
        <taxon>Marchantiopsida</taxon>
        <taxon>Marchantiidae</taxon>
        <taxon>Marchantiales</taxon>
        <taxon>Ricciaceae</taxon>
        <taxon>Riccia</taxon>
    </lineage>
</organism>
<protein>
    <submittedName>
        <fullName evidence="1">Uncharacterized protein</fullName>
    </submittedName>
</protein>
<evidence type="ECO:0000313" key="2">
    <source>
        <dbReference type="Proteomes" id="UP001605036"/>
    </source>
</evidence>
<keyword evidence="2" id="KW-1185">Reference proteome</keyword>
<dbReference type="EMBL" id="JBHFFA010000002">
    <property type="protein sequence ID" value="KAL2642063.1"/>
    <property type="molecule type" value="Genomic_DNA"/>
</dbReference>
<evidence type="ECO:0000313" key="1">
    <source>
        <dbReference type="EMBL" id="KAL2642063.1"/>
    </source>
</evidence>
<reference evidence="1 2" key="1">
    <citation type="submission" date="2024-09" db="EMBL/GenBank/DDBJ databases">
        <title>Chromosome-scale assembly of Riccia fluitans.</title>
        <authorList>
            <person name="Paukszto L."/>
            <person name="Sawicki J."/>
            <person name="Karawczyk K."/>
            <person name="Piernik-Szablinska J."/>
            <person name="Szczecinska M."/>
            <person name="Mazdziarz M."/>
        </authorList>
    </citation>
    <scope>NUCLEOTIDE SEQUENCE [LARGE SCALE GENOMIC DNA]</scope>
    <source>
        <strain evidence="1">Rf_01</strain>
        <tissue evidence="1">Aerial parts of the thallus</tissue>
    </source>
</reference>
<proteinExistence type="predicted"/>
<dbReference type="Proteomes" id="UP001605036">
    <property type="component" value="Unassembled WGS sequence"/>
</dbReference>
<name>A0ABD1Z3I8_9MARC</name>
<accession>A0ABD1Z3I8</accession>